<dbReference type="PANTHER" id="PTHR46401:SF8">
    <property type="entry name" value="BLL6006 PROTEIN"/>
    <property type="match status" value="1"/>
</dbReference>
<evidence type="ECO:0000313" key="2">
    <source>
        <dbReference type="EMBL" id="SPF34481.1"/>
    </source>
</evidence>
<dbReference type="GO" id="GO:0016757">
    <property type="term" value="F:glycosyltransferase activity"/>
    <property type="evidence" value="ECO:0007669"/>
    <property type="project" value="InterPro"/>
</dbReference>
<reference evidence="3" key="1">
    <citation type="submission" date="2018-02" db="EMBL/GenBank/DDBJ databases">
        <authorList>
            <person name="Hausmann B."/>
        </authorList>
    </citation>
    <scope>NUCLEOTIDE SEQUENCE [LARGE SCALE GENOMIC DNA]</scope>
    <source>
        <strain evidence="3">Peat soil MAG SbA1</strain>
    </source>
</reference>
<proteinExistence type="predicted"/>
<dbReference type="PANTHER" id="PTHR46401">
    <property type="entry name" value="GLYCOSYLTRANSFERASE WBBK-RELATED"/>
    <property type="match status" value="1"/>
</dbReference>
<organism evidence="2 3">
    <name type="scientific">Candidatus Sulfotelmatobacter kueseliae</name>
    <dbReference type="NCBI Taxonomy" id="2042962"/>
    <lineage>
        <taxon>Bacteria</taxon>
        <taxon>Pseudomonadati</taxon>
        <taxon>Acidobacteriota</taxon>
        <taxon>Terriglobia</taxon>
        <taxon>Terriglobales</taxon>
        <taxon>Candidatus Korobacteraceae</taxon>
        <taxon>Candidatus Sulfotelmatobacter</taxon>
    </lineage>
</organism>
<feature type="domain" description="Glycosyl transferase family 1" evidence="1">
    <location>
        <begin position="218"/>
        <end position="363"/>
    </location>
</feature>
<dbReference type="EMBL" id="OMOD01000032">
    <property type="protein sequence ID" value="SPF34481.1"/>
    <property type="molecule type" value="Genomic_DNA"/>
</dbReference>
<dbReference type="AlphaFoldDB" id="A0A2U3K4A4"/>
<gene>
    <name evidence="2" type="ORF">SBA1_1270004</name>
</gene>
<accession>A0A2U3K4A4</accession>
<evidence type="ECO:0000259" key="1">
    <source>
        <dbReference type="Pfam" id="PF00534"/>
    </source>
</evidence>
<sequence>MKSRGSRIGLVALDQWMGGIVYTHNLLRALSQLPAAERPHITLFCRNHTKLFEEVAPLADRVVVFQSWLDKAFAGTRLETPARYAQAAISGPLLHESTPELAKAAHRERVQAVFPVSTPYARRLPCPIGWIPDLQHRTLPQLASRLRRAILDNRFASMLRDPQRHVVVSSHYGLKDALRAYGKPRATTHVLSFVTVPVPSWFCDPTPTTAKYQVPAQFIIICNQFWIHKDHLTAFRAIAKLKQQGVKVHLVCTGPTWDNRDSGHFPRVQAEIKNLGIEQQVQILGTIPRLDQVALIRASQAVLQPSRFEGWSTVIEDARALGKPVIASDFPVHLEQAAPGSCFFRTGDPDDCARAIARFLQAGQTSAGSPSLHETRVIEFARTFLRIVEAAISPARPAVSEEVLAS</sequence>
<dbReference type="OrthoDB" id="9797829at2"/>
<name>A0A2U3K4A4_9BACT</name>
<dbReference type="Pfam" id="PF00534">
    <property type="entry name" value="Glycos_transf_1"/>
    <property type="match status" value="1"/>
</dbReference>
<dbReference type="SUPFAM" id="SSF53756">
    <property type="entry name" value="UDP-Glycosyltransferase/glycogen phosphorylase"/>
    <property type="match status" value="1"/>
</dbReference>
<evidence type="ECO:0000313" key="3">
    <source>
        <dbReference type="Proteomes" id="UP000238701"/>
    </source>
</evidence>
<dbReference type="InterPro" id="IPR001296">
    <property type="entry name" value="Glyco_trans_1"/>
</dbReference>
<dbReference type="Proteomes" id="UP000238701">
    <property type="component" value="Unassembled WGS sequence"/>
</dbReference>
<protein>
    <submittedName>
        <fullName evidence="2">Putative Glycosyl transferase, group 1</fullName>
    </submittedName>
</protein>
<keyword evidence="2" id="KW-0808">Transferase</keyword>
<dbReference type="CDD" id="cd03809">
    <property type="entry name" value="GT4_MtfB-like"/>
    <property type="match status" value="1"/>
</dbReference>
<dbReference type="Gene3D" id="3.40.50.2000">
    <property type="entry name" value="Glycogen Phosphorylase B"/>
    <property type="match status" value="1"/>
</dbReference>